<dbReference type="Proteomes" id="UP000681414">
    <property type="component" value="Unassembled WGS sequence"/>
</dbReference>
<protein>
    <recommendedName>
        <fullName evidence="1">Tubby C-terminal domain-containing protein</fullName>
    </recommendedName>
</protein>
<comment type="caution">
    <text evidence="2">The sequence shown here is derived from an EMBL/GenBank/DDBJ whole genome shotgun (WGS) entry which is preliminary data.</text>
</comment>
<dbReference type="RefSeq" id="WP_213126281.1">
    <property type="nucleotide sequence ID" value="NZ_JAGYPG010000003.1"/>
</dbReference>
<keyword evidence="3" id="KW-1185">Reference proteome</keyword>
<proteinExistence type="predicted"/>
<dbReference type="InterPro" id="IPR056944">
    <property type="entry name" value="Tubby_C-like"/>
</dbReference>
<sequence length="176" mass="20726">MTLYRYKFPFYKGSTKSIDLFDEQQEIVGSFQRYYRGIFQNVLDWIIGSDFIINVRVKDATNELCCELKENMNLKSWLRTSWSGHSSNLGDFSLIDKSKIKTEPRMELHTSSGGKYFIRKHFSDRRTFILNETGVTLAEISYDKLLPPQTIMIELKTEELHVLEVAAIYYLFTMKY</sequence>
<reference evidence="2 3" key="1">
    <citation type="submission" date="2021-05" db="EMBL/GenBank/DDBJ databases">
        <title>Novel Bacillus species.</title>
        <authorList>
            <person name="Liu G."/>
        </authorList>
    </citation>
    <scope>NUCLEOTIDE SEQUENCE [LARGE SCALE GENOMIC DNA]</scope>
    <source>
        <strain evidence="3">FJAT-49780</strain>
    </source>
</reference>
<accession>A0A942TGA1</accession>
<dbReference type="EMBL" id="JAGYPG010000003">
    <property type="protein sequence ID" value="MBS4197095.1"/>
    <property type="molecule type" value="Genomic_DNA"/>
</dbReference>
<evidence type="ECO:0000313" key="3">
    <source>
        <dbReference type="Proteomes" id="UP000681414"/>
    </source>
</evidence>
<dbReference type="Pfam" id="PF23728">
    <property type="entry name" value="Tubby_C_like"/>
    <property type="match status" value="1"/>
</dbReference>
<organism evidence="2 3">
    <name type="scientific">Lederbergia citri</name>
    <dbReference type="NCBI Taxonomy" id="2833580"/>
    <lineage>
        <taxon>Bacteria</taxon>
        <taxon>Bacillati</taxon>
        <taxon>Bacillota</taxon>
        <taxon>Bacilli</taxon>
        <taxon>Bacillales</taxon>
        <taxon>Bacillaceae</taxon>
        <taxon>Lederbergia</taxon>
    </lineage>
</organism>
<evidence type="ECO:0000259" key="1">
    <source>
        <dbReference type="Pfam" id="PF23728"/>
    </source>
</evidence>
<name>A0A942TGA1_9BACI</name>
<evidence type="ECO:0000313" key="2">
    <source>
        <dbReference type="EMBL" id="MBS4197095.1"/>
    </source>
</evidence>
<feature type="domain" description="Tubby C-terminal" evidence="1">
    <location>
        <begin position="4"/>
        <end position="175"/>
    </location>
</feature>
<dbReference type="AlphaFoldDB" id="A0A942TGA1"/>
<gene>
    <name evidence="2" type="ORF">KHA97_18745</name>
</gene>